<feature type="compositionally biased region" description="Low complexity" evidence="1">
    <location>
        <begin position="54"/>
        <end position="66"/>
    </location>
</feature>
<protein>
    <submittedName>
        <fullName evidence="2">Uncharacterized protein</fullName>
    </submittedName>
</protein>
<name>A0A5N8VPM0_9ACTN</name>
<feature type="non-terminal residue" evidence="2">
    <location>
        <position position="143"/>
    </location>
</feature>
<feature type="compositionally biased region" description="Polar residues" evidence="1">
    <location>
        <begin position="1"/>
        <end position="10"/>
    </location>
</feature>
<organism evidence="2 3">
    <name type="scientific">Streptomyces adustus</name>
    <dbReference type="NCBI Taxonomy" id="1609272"/>
    <lineage>
        <taxon>Bacteria</taxon>
        <taxon>Bacillati</taxon>
        <taxon>Actinomycetota</taxon>
        <taxon>Actinomycetes</taxon>
        <taxon>Kitasatosporales</taxon>
        <taxon>Streptomycetaceae</taxon>
        <taxon>Streptomyces</taxon>
    </lineage>
</organism>
<dbReference type="AlphaFoldDB" id="A0A5N8VPM0"/>
<dbReference type="EMBL" id="VJZD01000236">
    <property type="protein sequence ID" value="MPY36616.1"/>
    <property type="molecule type" value="Genomic_DNA"/>
</dbReference>
<evidence type="ECO:0000313" key="3">
    <source>
        <dbReference type="Proteomes" id="UP000325849"/>
    </source>
</evidence>
<accession>A0A5N8VPM0</accession>
<evidence type="ECO:0000313" key="2">
    <source>
        <dbReference type="EMBL" id="MPY36616.1"/>
    </source>
</evidence>
<proteinExistence type="predicted"/>
<comment type="caution">
    <text evidence="2">The sequence shown here is derived from an EMBL/GenBank/DDBJ whole genome shotgun (WGS) entry which is preliminary data.</text>
</comment>
<feature type="region of interest" description="Disordered" evidence="1">
    <location>
        <begin position="1"/>
        <end position="143"/>
    </location>
</feature>
<feature type="compositionally biased region" description="Low complexity" evidence="1">
    <location>
        <begin position="106"/>
        <end position="116"/>
    </location>
</feature>
<sequence>MSDDASTPETAENAAAHGPVPADGTVPPVSLGKRSADGVPADAVQADGVSTESGTARAAGAGATNPWAPPTDSAAGDGPGHTVAAPDWPAPAAPTVHDRQPAVTMPDAGDATAPGAPFGGPGGTYPAAPGAGTDQPWAGPFAP</sequence>
<keyword evidence="3" id="KW-1185">Reference proteome</keyword>
<feature type="compositionally biased region" description="Low complexity" evidence="1">
    <location>
        <begin position="124"/>
        <end position="134"/>
    </location>
</feature>
<reference evidence="2 3" key="1">
    <citation type="submission" date="2019-07" db="EMBL/GenBank/DDBJ databases">
        <title>New species of Amycolatopsis and Streptomyces.</title>
        <authorList>
            <person name="Duangmal K."/>
            <person name="Teo W.F.A."/>
            <person name="Lipun K."/>
        </authorList>
    </citation>
    <scope>NUCLEOTIDE SEQUENCE [LARGE SCALE GENOMIC DNA]</scope>
    <source>
        <strain evidence="2 3">NBRC 109810</strain>
    </source>
</reference>
<gene>
    <name evidence="2" type="ORF">FNH09_36960</name>
</gene>
<dbReference type="Proteomes" id="UP000325849">
    <property type="component" value="Unassembled WGS sequence"/>
</dbReference>
<evidence type="ECO:0000256" key="1">
    <source>
        <dbReference type="SAM" id="MobiDB-lite"/>
    </source>
</evidence>